<name>A0A7Z0EDT9_9MICO</name>
<evidence type="ECO:0000313" key="3">
    <source>
        <dbReference type="Proteomes" id="UP000537260"/>
    </source>
</evidence>
<comment type="caution">
    <text evidence="2">The sequence shown here is derived from an EMBL/GenBank/DDBJ whole genome shotgun (WGS) entry which is preliminary data.</text>
</comment>
<dbReference type="AlphaFoldDB" id="A0A7Z0EDT9"/>
<organism evidence="2 3">
    <name type="scientific">Glaciibacter psychrotolerans</name>
    <dbReference type="NCBI Taxonomy" id="670054"/>
    <lineage>
        <taxon>Bacteria</taxon>
        <taxon>Bacillati</taxon>
        <taxon>Actinomycetota</taxon>
        <taxon>Actinomycetes</taxon>
        <taxon>Micrococcales</taxon>
        <taxon>Microbacteriaceae</taxon>
        <taxon>Glaciibacter</taxon>
    </lineage>
</organism>
<keyword evidence="3" id="KW-1185">Reference proteome</keyword>
<accession>A0A7Z0EDT9</accession>
<sequence>MNTARNVLPNFADDATRLAEFGPPIFGFVPQAALLERGWSWFGRDGAHLEAQAHYWLADAHGDFGLRQTARGMMGREFRGFVFTDVPGSSGRRGDPVRDALSLHLAQVVNSYRTSHYEVGSGLRPERQARRQQYIDAAPGEPATIDFQRRRTPPGDTRVDSRSAVRVTCAEFSAFATTKAGRIVTLVLHRDDTRRVEVRLVRVL</sequence>
<gene>
    <name evidence="2" type="ORF">HNR05_001151</name>
</gene>
<dbReference type="Proteomes" id="UP000537260">
    <property type="component" value="Unassembled WGS sequence"/>
</dbReference>
<evidence type="ECO:0000313" key="2">
    <source>
        <dbReference type="EMBL" id="NYJ19360.1"/>
    </source>
</evidence>
<dbReference type="EMBL" id="JACCFM010000001">
    <property type="protein sequence ID" value="NYJ19360.1"/>
    <property type="molecule type" value="Genomic_DNA"/>
</dbReference>
<feature type="region of interest" description="Disordered" evidence="1">
    <location>
        <begin position="137"/>
        <end position="160"/>
    </location>
</feature>
<evidence type="ECO:0000256" key="1">
    <source>
        <dbReference type="SAM" id="MobiDB-lite"/>
    </source>
</evidence>
<protein>
    <submittedName>
        <fullName evidence="2">Uncharacterized protein</fullName>
    </submittedName>
</protein>
<reference evidence="2 3" key="1">
    <citation type="submission" date="2020-07" db="EMBL/GenBank/DDBJ databases">
        <title>Sequencing the genomes of 1000 actinobacteria strains.</title>
        <authorList>
            <person name="Klenk H.-P."/>
        </authorList>
    </citation>
    <scope>NUCLEOTIDE SEQUENCE [LARGE SCALE GENOMIC DNA]</scope>
    <source>
        <strain evidence="2 3">LI1</strain>
    </source>
</reference>
<dbReference type="RefSeq" id="WP_179578137.1">
    <property type="nucleotide sequence ID" value="NZ_JACCFM010000001.1"/>
</dbReference>
<proteinExistence type="predicted"/>